<keyword evidence="3 12" id="KW-0812">Transmembrane</keyword>
<evidence type="ECO:0000256" key="5">
    <source>
        <dbReference type="ARBA" id="ARBA00022989"/>
    </source>
</evidence>
<dbReference type="GO" id="GO:0005886">
    <property type="term" value="C:plasma membrane"/>
    <property type="evidence" value="ECO:0007669"/>
    <property type="project" value="UniProtKB-SubCell"/>
</dbReference>
<feature type="transmembrane region" description="Helical" evidence="12">
    <location>
        <begin position="35"/>
        <end position="59"/>
    </location>
</feature>
<keyword evidence="2 12" id="KW-0716">Sensory transduction</keyword>
<accession>A0A6B9C9H6</accession>
<dbReference type="GO" id="GO:0004984">
    <property type="term" value="F:olfactory receptor activity"/>
    <property type="evidence" value="ECO:0007669"/>
    <property type="project" value="InterPro"/>
</dbReference>
<proteinExistence type="evidence at transcript level"/>
<dbReference type="PANTHER" id="PTHR21137:SF37">
    <property type="entry name" value="ODORANT RECEPTOR 46A, ISOFORM B-RELATED"/>
    <property type="match status" value="1"/>
</dbReference>
<evidence type="ECO:0000256" key="1">
    <source>
        <dbReference type="ARBA" id="ARBA00004141"/>
    </source>
</evidence>
<comment type="subcellular location">
    <subcellularLocation>
        <location evidence="12">Cell membrane</location>
        <topology evidence="12">Multi-pass membrane protein</topology>
    </subcellularLocation>
    <subcellularLocation>
        <location evidence="1">Membrane</location>
        <topology evidence="1">Multi-pass membrane protein</topology>
    </subcellularLocation>
</comment>
<evidence type="ECO:0000256" key="8">
    <source>
        <dbReference type="ARBA" id="ARBA00023224"/>
    </source>
</evidence>
<feature type="transmembrane region" description="Helical" evidence="12">
    <location>
        <begin position="293"/>
        <end position="313"/>
    </location>
</feature>
<evidence type="ECO:0000256" key="11">
    <source>
        <dbReference type="ARBA" id="ARBA00038679"/>
    </source>
</evidence>
<dbReference type="InterPro" id="IPR004117">
    <property type="entry name" value="7tm6_olfct_rcpt"/>
</dbReference>
<evidence type="ECO:0000256" key="2">
    <source>
        <dbReference type="ARBA" id="ARBA00022606"/>
    </source>
</evidence>
<dbReference type="Pfam" id="PF02949">
    <property type="entry name" value="7tm_6"/>
    <property type="match status" value="1"/>
</dbReference>
<dbReference type="EMBL" id="MK249009">
    <property type="protein sequence ID" value="QGW45423.1"/>
    <property type="molecule type" value="mRNA"/>
</dbReference>
<evidence type="ECO:0000313" key="13">
    <source>
        <dbReference type="EMBL" id="QGW45423.1"/>
    </source>
</evidence>
<evidence type="ECO:0000256" key="3">
    <source>
        <dbReference type="ARBA" id="ARBA00022692"/>
    </source>
</evidence>
<dbReference type="AlphaFoldDB" id="A0A6B9C9H6"/>
<dbReference type="PANTHER" id="PTHR21137">
    <property type="entry name" value="ODORANT RECEPTOR"/>
    <property type="match status" value="1"/>
</dbReference>
<evidence type="ECO:0000256" key="7">
    <source>
        <dbReference type="ARBA" id="ARBA00023170"/>
    </source>
</evidence>
<feature type="transmembrane region" description="Helical" evidence="12">
    <location>
        <begin position="123"/>
        <end position="144"/>
    </location>
</feature>
<feature type="transmembrane region" description="Helical" evidence="12">
    <location>
        <begin position="263"/>
        <end position="281"/>
    </location>
</feature>
<keyword evidence="7 12" id="KW-0675">Receptor</keyword>
<evidence type="ECO:0000256" key="10">
    <source>
        <dbReference type="ARBA" id="ARBA00037946"/>
    </source>
</evidence>
<sequence>MYLIEIPETINQLFGIYYRLRLWSHKDIPDYGDRILSYLHFTLLVSIMISIGVGAYMSNDKDEEIFLAIVTVAFAVLVHRLWHIIWRKDGLLTLIHQTGTYYTEDRKEFVEVSNKLNSLMKFICWYNSMLIICAFPAIVVYPIVNEKHSLLFNIAFPMDRSSLSNIGFWLAYACTMLAAFYAVICNFFINTGWYLMCSLIIEYKLLGNQMRHMGTIRTGKDVRKISKAEKQNLFRVKLNMVIQTYERINGVFGEFESFFGNSLFLQIATGSACICGGLYSLAFSSHIDLAQDLYFVAFLTYSIFDIFMILYLGNELKLASDELSTCLYESDWIEQTESSRKSIIILSERLKQPQQLVVGKLYPLNLETFTSIVNGAYSMFNILQSLRN</sequence>
<comment type="function">
    <text evidence="9">Odorant receptor which mediates acceptance or avoidance behavior, depending on its substrates. The odorant receptor repertoire encodes a large collection of odor stimuli that vary widely in identity, intensity, and duration. May form a complex with Orco to form odorant-sensing units, providing sensitive and prolonged odorant signaling and calcium permeability.</text>
</comment>
<feature type="transmembrane region" description="Helical" evidence="12">
    <location>
        <begin position="166"/>
        <end position="189"/>
    </location>
</feature>
<dbReference type="GO" id="GO:0005549">
    <property type="term" value="F:odorant binding"/>
    <property type="evidence" value="ECO:0007669"/>
    <property type="project" value="InterPro"/>
</dbReference>
<comment type="similarity">
    <text evidence="10">Belongs to the insect chemoreceptor superfamily. Heteromeric odorant receptor channel (TC 1.A.69) family. Or2a subfamily.</text>
</comment>
<keyword evidence="4 12" id="KW-0552">Olfaction</keyword>
<protein>
    <recommendedName>
        <fullName evidence="12">Odorant receptor</fullName>
    </recommendedName>
</protein>
<evidence type="ECO:0000256" key="12">
    <source>
        <dbReference type="RuleBase" id="RU351113"/>
    </source>
</evidence>
<organism evidence="13">
    <name type="scientific">Bradysia odoriphaga</name>
    <dbReference type="NCBI Taxonomy" id="1564500"/>
    <lineage>
        <taxon>Eukaryota</taxon>
        <taxon>Metazoa</taxon>
        <taxon>Ecdysozoa</taxon>
        <taxon>Arthropoda</taxon>
        <taxon>Hexapoda</taxon>
        <taxon>Insecta</taxon>
        <taxon>Pterygota</taxon>
        <taxon>Neoptera</taxon>
        <taxon>Endopterygota</taxon>
        <taxon>Diptera</taxon>
        <taxon>Nematocera</taxon>
        <taxon>Sciaroidea</taxon>
        <taxon>Sciaridae</taxon>
        <taxon>Bradysia</taxon>
    </lineage>
</organism>
<keyword evidence="8 12" id="KW-0807">Transducer</keyword>
<feature type="transmembrane region" description="Helical" evidence="12">
    <location>
        <begin position="65"/>
        <end position="82"/>
    </location>
</feature>
<comment type="subunit">
    <text evidence="11">Interacts with Orco. Complexes exist early in the endomembrane system in olfactory sensory neurons (OSNs), coupling these complexes to the conserved ciliary trafficking pathway.</text>
</comment>
<evidence type="ECO:0000256" key="4">
    <source>
        <dbReference type="ARBA" id="ARBA00022725"/>
    </source>
</evidence>
<keyword evidence="6 12" id="KW-0472">Membrane</keyword>
<reference evidence="13" key="1">
    <citation type="submission" date="2018-11" db="EMBL/GenBank/DDBJ databases">
        <authorList>
            <person name="Zhao Y."/>
            <person name="Mu W."/>
            <person name="Zhou C."/>
        </authorList>
    </citation>
    <scope>NUCLEOTIDE SEQUENCE</scope>
</reference>
<evidence type="ECO:0000256" key="9">
    <source>
        <dbReference type="ARBA" id="ARBA00037764"/>
    </source>
</evidence>
<keyword evidence="5 12" id="KW-1133">Transmembrane helix</keyword>
<comment type="caution">
    <text evidence="12">Lacks conserved residue(s) required for the propagation of feature annotation.</text>
</comment>
<name>A0A6B9C9H6_9DIPT</name>
<evidence type="ECO:0000256" key="6">
    <source>
        <dbReference type="ARBA" id="ARBA00023136"/>
    </source>
</evidence>
<dbReference type="GO" id="GO:0007165">
    <property type="term" value="P:signal transduction"/>
    <property type="evidence" value="ECO:0007669"/>
    <property type="project" value="UniProtKB-KW"/>
</dbReference>